<sequence>MPEIDNIKYFALLEEFGTSDKLIKLGFGELQNINLDNDFYFLPFQLLSQGFERFMKAYICLGHFHKYGKLPNFKYLKNLGHDLEKLLREIIENYYTDFNRPQFGGDRNFIRTSSDLKKLLFILSEFGKLSRYHNFDLITDNAKIGVDTKELWEEFENTILDSNDIEKLMDFNLCHEVYQKISNHIIIVFEKFISALSRQFIFECLGEKGRQLSAATVFDFGMLYDKDFGKKDYRNQTTKYKETPKKVHKRTVFDEIQRNVNPEYKSKKILKSEYNGEWPFYADQVIIECRQSHWCIVTINGFDYALNGSAKGRYKLENPHDAGMAILGKSISDFIQMALGLCTKESGKQNKVKSNINE</sequence>
<organism evidence="1 2">
    <name type="scientific">Sinomicrobium pectinilyticum</name>
    <dbReference type="NCBI Taxonomy" id="1084421"/>
    <lineage>
        <taxon>Bacteria</taxon>
        <taxon>Pseudomonadati</taxon>
        <taxon>Bacteroidota</taxon>
        <taxon>Flavobacteriia</taxon>
        <taxon>Flavobacteriales</taxon>
        <taxon>Flavobacteriaceae</taxon>
        <taxon>Sinomicrobium</taxon>
    </lineage>
</organism>
<evidence type="ECO:0000313" key="1">
    <source>
        <dbReference type="EMBL" id="RNL90097.1"/>
    </source>
</evidence>
<reference evidence="1 2" key="1">
    <citation type="submission" date="2018-10" db="EMBL/GenBank/DDBJ databases">
        <title>Sinomicrobium pectinilyticum sp. nov., a pectinase-producing bacterium isolated from alkaline and saline soil, and emended description of the genus Sinomicrobium.</title>
        <authorList>
            <person name="Cheng B."/>
            <person name="Li C."/>
            <person name="Lai Q."/>
            <person name="Du M."/>
            <person name="Shao Z."/>
            <person name="Xu P."/>
            <person name="Yang C."/>
        </authorList>
    </citation>
    <scope>NUCLEOTIDE SEQUENCE [LARGE SCALE GENOMIC DNA]</scope>
    <source>
        <strain evidence="1 2">5DNS001</strain>
    </source>
</reference>
<keyword evidence="2" id="KW-1185">Reference proteome</keyword>
<dbReference type="RefSeq" id="WP_123215229.1">
    <property type="nucleotide sequence ID" value="NZ_RJTM01000034.1"/>
</dbReference>
<dbReference type="AlphaFoldDB" id="A0A3N0EQS0"/>
<dbReference type="Proteomes" id="UP000267469">
    <property type="component" value="Unassembled WGS sequence"/>
</dbReference>
<proteinExistence type="predicted"/>
<comment type="caution">
    <text evidence="1">The sequence shown here is derived from an EMBL/GenBank/DDBJ whole genome shotgun (WGS) entry which is preliminary data.</text>
</comment>
<accession>A0A3N0EQS0</accession>
<dbReference type="OrthoDB" id="7057360at2"/>
<protein>
    <submittedName>
        <fullName evidence="1">Uncharacterized protein</fullName>
    </submittedName>
</protein>
<dbReference type="EMBL" id="RJTM01000034">
    <property type="protein sequence ID" value="RNL90097.1"/>
    <property type="molecule type" value="Genomic_DNA"/>
</dbReference>
<evidence type="ECO:0000313" key="2">
    <source>
        <dbReference type="Proteomes" id="UP000267469"/>
    </source>
</evidence>
<gene>
    <name evidence="1" type="ORF">ED312_06630</name>
</gene>
<name>A0A3N0EQS0_SINP1</name>